<dbReference type="OrthoDB" id="1391570at2"/>
<dbReference type="InterPro" id="IPR047589">
    <property type="entry name" value="DUF11_rpt"/>
</dbReference>
<dbReference type="InterPro" id="IPR013783">
    <property type="entry name" value="Ig-like_fold"/>
</dbReference>
<organism evidence="4 5">
    <name type="scientific">Phaeodactylibacter luteus</name>
    <dbReference type="NCBI Taxonomy" id="1564516"/>
    <lineage>
        <taxon>Bacteria</taxon>
        <taxon>Pseudomonadati</taxon>
        <taxon>Bacteroidota</taxon>
        <taxon>Saprospiria</taxon>
        <taxon>Saprospirales</taxon>
        <taxon>Haliscomenobacteraceae</taxon>
        <taxon>Phaeodactylibacter</taxon>
    </lineage>
</organism>
<proteinExistence type="predicted"/>
<feature type="chain" id="PRO_5023140589" evidence="2">
    <location>
        <begin position="24"/>
        <end position="2348"/>
    </location>
</feature>
<feature type="domain" description="HYR" evidence="3">
    <location>
        <begin position="1905"/>
        <end position="1984"/>
    </location>
</feature>
<dbReference type="PROSITE" id="PS50825">
    <property type="entry name" value="HYR"/>
    <property type="match status" value="1"/>
</dbReference>
<dbReference type="Proteomes" id="UP000321580">
    <property type="component" value="Unassembled WGS sequence"/>
</dbReference>
<name>A0A5C6S749_9BACT</name>
<evidence type="ECO:0000259" key="3">
    <source>
        <dbReference type="PROSITE" id="PS50825"/>
    </source>
</evidence>
<accession>A0A5C6S749</accession>
<dbReference type="InterPro" id="IPR003410">
    <property type="entry name" value="HYR_dom"/>
</dbReference>
<dbReference type="PANTHER" id="PTHR46343">
    <property type="entry name" value="HYR DOMAIN-CONTAINING PROTEIN"/>
    <property type="match status" value="1"/>
</dbReference>
<evidence type="ECO:0000313" key="5">
    <source>
        <dbReference type="Proteomes" id="UP000321580"/>
    </source>
</evidence>
<dbReference type="InterPro" id="IPR043555">
    <property type="entry name" value="SRPX-like"/>
</dbReference>
<dbReference type="RefSeq" id="WP_147165477.1">
    <property type="nucleotide sequence ID" value="NZ_VOOR01000001.1"/>
</dbReference>
<protein>
    <submittedName>
        <fullName evidence="4">HYR domain-containing protein</fullName>
    </submittedName>
</protein>
<dbReference type="InterPro" id="IPR057693">
    <property type="entry name" value="DUF7933"/>
</dbReference>
<dbReference type="PANTHER" id="PTHR46343:SF2">
    <property type="entry name" value="SUSHI_VON WILLEBRAND FACTOR TYPE A_EGF_PENTRAXIN DOMAIN-CONTAINING 1"/>
    <property type="match status" value="1"/>
</dbReference>
<dbReference type="Gene3D" id="2.60.40.10">
    <property type="entry name" value="Immunoglobulins"/>
    <property type="match status" value="1"/>
</dbReference>
<sequence>MKSTTYTFLTFAALWLLPALLQAQTSCAPGQTQYSYCYGYPEENTVGMEVCPDDPSATVEAIFAQGELINTGGFNYNVTVYEGAQGSGATGQLKGTFTGTFTNQVVTSAQPGNCLIYVFNIQNDFSFAASCQDTGNDPITVCAGDVGGTAPTFSAPNDLCINAGVQSGLGGGMPTGGVYSGPGVIDGADGETYTFDPTVAGAGTKTLTYTVNGTPITDEVEVVPVPMIAFSALSDLCIDAGVQTNLGGGSSPAGGSFSGPGVTDNGDGTYDFDPVVAGLGMHTITYTEPGLCMATATDQVEVTAACGCPAGQETFFFCYGNNLNQEIAFEICPDAGMAIEATVQAGSIGLNFGDDGDQLEIYRRQNGASGLGTLQAGPLTGDLSGQMFSGLATDACLVFVITSGGLGSCVDPAPFGKETPLQVCATSAASSLSFIAPADFCITDGLQTGLSGGSPAGGVYSGTGVVDNADGTYNLDPAIPGPGLLTITYTVGGNMVSDNVEIFAADAATFTAPSDLCIDAGVLLNQSGGSPAGGTFGGPGVTDNGNGTYAFNPAGAGLGVHTITYTEPGGCMSTATDQIEVLAACGCPAGEESFFYCTSNNEPGTIAFEVCPDAGKAAEATIAQLTLTPDDQLEVYEGMPGSGTSGSLVFGPQNGNLAGEVITGSNLDQCLIFVVATGPAGSCQDGIDLPLKVCGRSITPTVQFMAPDDFSISLGTLSNLGGGTPQGGEYSGDGVVDNGDGLTYNLDPTVNGVGPLTITYSVGGESASDIVNILGPLPAFTQAFSPSTIGIGESSRLVFTIDNTGSSPLGELAFVNNLPAGLAISPSPALETDCTGAVLSAPAGGGTITFSEGAVGAASSCTVSVNVAGSAAGVYANTSSDLTSASGNSGPSSATLTIDSNRPALSKAFADATLEIGQRTTLTLTIDNSNNTGIATGITFTDHLPSGLRIASPANLITDCSTVSFTAEPGSSSISTAPASNFLLSGQACSVSVDVEAIAAGLQDNVTSNLTYSPGGPLVTSGTATASLTVNTPGQLAISQSFLEDPIPPGGTVELSFTISNFDRNFSASAIGFTEDLDAILPGLQAVNTPLLNPCGAGSMLSGTSTLSFSGGDLAAESTCTFTVTLQVPAGAAPGSYPASSSNLTGTINGSPFTGPPATDALFINYTPQLAKSFTPSLIGTGQAFDMEFTLTNTSPDEVFSGGAFTDDLSAFFGGVTMTTPSLNNVCNGTGTVFYNSFDNSVSVINLELQPGASCTFTVPLLAPENASAGVYTNTTSTVSGTVGGVATSGPAATAALTVLSAPTLSKSFVNAPALPGGQVDLAFTIAYPAEAMADVNNITFTDNLDAVISGLAPAGGLPASDVCGAGSMLSFNSGELTLTGGQLSPGNECSFTVTLDIPAGTADGSYTNTTSSLQADVMGTAVSSSPASDELLITGLSFAKSFSNNSVIAGGSTLMTLTIDNTGSLDATALSFTDNLTDFMPGATVSNSLPASFCGGTLSEVGGQLIFSGGSAMAGSSCVISLTLNIPAETADGSYTNTTSQLSATVDGNTYSLLPAQASLEVNSTVIGLEKTFSTAAVAAGSTIDLTYTLSNISEEPLNNISFTEDYGAALSGMALTAAPTAGSCTGAMLSGTSMLSFSGGALPAMGSCTFTVTLQVPAGAPSSTNVITTTSPLTGEASGLPVMAPPATASFSIEGLLLTKSFLGGSIEAGSTGTLSFTLENLDTGNPIADLRFTDDLDAVLTGLVALNTPLSDVCGAGSSLSGTSLLTLQGGNLPAGGSCTFTVEVSVPCNATPGSYTNTTSTVSSGGLDAGGPATAMLTVAPETTPPSITCPADVDVDCGSDTSVPALGNATATDNCTNSPTLSSMDSFLQDCGAAGTITRTFTATDQNNNSNSCTQIITIVDNAAPSVSCPSDINVNNAPGLCGAEVSFTASAMDNCGTATVSFDHAPGFFSVGTTLVTATATDECSLTATCSFTVTVTDNEQPNAVCQNSTVFIQPDGTYELQLGDVLDLMASSDNCGIAISSIPPTAFDCDDFGQTFSIMAQVSDAAGNIGSCTAQVTVDKGGTLPAGWQGTNIGTAPQGNTYSFDPCTQQFDFSSSANHQIFGAADNLAFLNQEFCGNGAVEVRLTDLTGQGYIGLMLREDASPGSRYVGAFSNFSTVIRVENRLTPNTPKQARLLVRPQAVWLKMERQGSLIRLFTRTENGSYQLSLQLIVNFPECISAGIALFSTQPGTTVSGDFDAFSITGSGANLIAPDGSAPQGDNLAPELEMDEEGNVLLHWPAAAPQPYFISILDESRQPLQQRQLQTGQRNMHWPAGQLPEGAIYFRVETANGAHIEMEQPRQ</sequence>
<dbReference type="NCBIfam" id="TIGR01451">
    <property type="entry name" value="B_ant_repeat"/>
    <property type="match status" value="1"/>
</dbReference>
<gene>
    <name evidence="4" type="ORF">FRY97_00635</name>
</gene>
<feature type="signal peptide" evidence="2">
    <location>
        <begin position="1"/>
        <end position="23"/>
    </location>
</feature>
<dbReference type="Pfam" id="PF02494">
    <property type="entry name" value="HYR"/>
    <property type="match status" value="1"/>
</dbReference>
<reference evidence="4 5" key="1">
    <citation type="submission" date="2019-08" db="EMBL/GenBank/DDBJ databases">
        <title>Genome of Phaeodactylibacter luteus.</title>
        <authorList>
            <person name="Bowman J.P."/>
        </authorList>
    </citation>
    <scope>NUCLEOTIDE SEQUENCE [LARGE SCALE GENOMIC DNA]</scope>
    <source>
        <strain evidence="4 5">KCTC 42180</strain>
    </source>
</reference>
<keyword evidence="1" id="KW-0677">Repeat</keyword>
<comment type="caution">
    <text evidence="4">The sequence shown here is derived from an EMBL/GenBank/DDBJ whole genome shotgun (WGS) entry which is preliminary data.</text>
</comment>
<evidence type="ECO:0000313" key="4">
    <source>
        <dbReference type="EMBL" id="TXB70245.1"/>
    </source>
</evidence>
<dbReference type="EMBL" id="VOOR01000001">
    <property type="protein sequence ID" value="TXB70245.1"/>
    <property type="molecule type" value="Genomic_DNA"/>
</dbReference>
<evidence type="ECO:0000256" key="1">
    <source>
        <dbReference type="ARBA" id="ARBA00022737"/>
    </source>
</evidence>
<dbReference type="Pfam" id="PF25564">
    <property type="entry name" value="DUF7933"/>
    <property type="match status" value="8"/>
</dbReference>
<keyword evidence="2" id="KW-0732">Signal</keyword>
<evidence type="ECO:0000256" key="2">
    <source>
        <dbReference type="SAM" id="SignalP"/>
    </source>
</evidence>
<keyword evidence="5" id="KW-1185">Reference proteome</keyword>